<evidence type="ECO:0000259" key="4">
    <source>
        <dbReference type="Pfam" id="PF21117"/>
    </source>
</evidence>
<feature type="domain" description="ATPase of the ABC class N-terminal" evidence="3">
    <location>
        <begin position="70"/>
        <end position="234"/>
    </location>
</feature>
<dbReference type="PANTHER" id="PTHR38149:SF1">
    <property type="entry name" value="ATPASE"/>
    <property type="match status" value="1"/>
</dbReference>
<feature type="region of interest" description="Disordered" evidence="1">
    <location>
        <begin position="18"/>
        <end position="52"/>
    </location>
</feature>
<evidence type="ECO:0000313" key="5">
    <source>
        <dbReference type="EMBL" id="KAK9863627.1"/>
    </source>
</evidence>
<reference evidence="5 6" key="1">
    <citation type="journal article" date="2024" name="Nat. Commun.">
        <title>Phylogenomics reveals the evolutionary origins of lichenization in chlorophyte algae.</title>
        <authorList>
            <person name="Puginier C."/>
            <person name="Libourel C."/>
            <person name="Otte J."/>
            <person name="Skaloud P."/>
            <person name="Haon M."/>
            <person name="Grisel S."/>
            <person name="Petersen M."/>
            <person name="Berrin J.G."/>
            <person name="Delaux P.M."/>
            <person name="Dal Grande F."/>
            <person name="Keller J."/>
        </authorList>
    </citation>
    <scope>NUCLEOTIDE SEQUENCE [LARGE SCALE GENOMIC DNA]</scope>
    <source>
        <strain evidence="5 6">SAG 2523</strain>
    </source>
</reference>
<dbReference type="Pfam" id="PF20446">
    <property type="entry name" value="ABC_N"/>
    <property type="match status" value="1"/>
</dbReference>
<accession>A0AAW1T4T8</accession>
<keyword evidence="6" id="KW-1185">Reference proteome</keyword>
<feature type="compositionally biased region" description="Gly residues" evidence="1">
    <location>
        <begin position="18"/>
        <end position="28"/>
    </location>
</feature>
<dbReference type="InterPro" id="IPR019195">
    <property type="entry name" value="ABC_ATPase_put"/>
</dbReference>
<dbReference type="InterPro" id="IPR046834">
    <property type="entry name" value="ABC_ATPase_C"/>
</dbReference>
<dbReference type="Proteomes" id="UP001485043">
    <property type="component" value="Unassembled WGS sequence"/>
</dbReference>
<organism evidence="5 6">
    <name type="scientific">Apatococcus fuscideae</name>
    <dbReference type="NCBI Taxonomy" id="2026836"/>
    <lineage>
        <taxon>Eukaryota</taxon>
        <taxon>Viridiplantae</taxon>
        <taxon>Chlorophyta</taxon>
        <taxon>core chlorophytes</taxon>
        <taxon>Trebouxiophyceae</taxon>
        <taxon>Chlorellales</taxon>
        <taxon>Chlorellaceae</taxon>
        <taxon>Apatococcus</taxon>
    </lineage>
</organism>
<sequence length="645" mass="69173">MGGRGRGWYYKHKYGGGGRGGRGCGQDSGHGAADDGATHTHPSAADHGSDDECYTNATPSGEGRLVGSSNDLHASLQRINGKGYKAYHDIQGRWQCPGYVFCLDHVQGDPFADPSRCRVQVLAGTANFPSQLWQAKIRRTALCDYLTRCFAGVVSAAGADIRQQAGGWHREKGGEMTVDVPGQHVLERTSILISDQGDVEARFTVALPARGRTVLGDWAATILTTNLPRYVKQGLHWASQDARAVQAHIECVENTQALRDALPSRGLISFVGDSSVLPRVSGASDKPMAKGQAIPFQSPANLSVELTLPNRGKVRGLGIRSGVMLIVGGGFHGKTTLLKAIEAGVYNKIPGDGRELVVTDPNAVKVRAEDGRRVEAVDITPFINNLPYGRSTSAFSSDDASGSTSQAANIQEALEVGATTLLVDEDTCATNFMIRDARMQALVAKEKEPITPFLSKIKALADLKVSCILVIGGSGDYFSVADTILCMEDFAAKDVTSEAHAIAQQFGDVPAVCNASAYGQVTARTPTAIHPASVDGRGRGIKVSTRTMDLISYGTVELNLSGVEQLAEKSQTRAIAFALQLIASQLATKRLRTVSQLLKHIDKEIDKQGLDVLAPRLKACDMARPRRFEIAAALNRLRTVRMKQW</sequence>
<name>A0AAW1T4T8_9CHLO</name>
<feature type="domain" description="ATPase of the ABC class C-terminal" evidence="2">
    <location>
        <begin position="242"/>
        <end position="509"/>
    </location>
</feature>
<dbReference type="Pfam" id="PF21117">
    <property type="entry name" value="MRB1590_C"/>
    <property type="match status" value="1"/>
</dbReference>
<evidence type="ECO:0000259" key="2">
    <source>
        <dbReference type="Pfam" id="PF09818"/>
    </source>
</evidence>
<dbReference type="PANTHER" id="PTHR38149">
    <property type="entry name" value="ATPASE"/>
    <property type="match status" value="1"/>
</dbReference>
<dbReference type="Pfam" id="PF09818">
    <property type="entry name" value="ABC_ATPase"/>
    <property type="match status" value="1"/>
</dbReference>
<feature type="domain" description="MRB1590-like C-terminal" evidence="4">
    <location>
        <begin position="542"/>
        <end position="643"/>
    </location>
</feature>
<dbReference type="InterPro" id="IPR046833">
    <property type="entry name" value="ABC_N"/>
</dbReference>
<proteinExistence type="predicted"/>
<protein>
    <submittedName>
        <fullName evidence="5">Uncharacterized protein</fullName>
    </submittedName>
</protein>
<gene>
    <name evidence="5" type="ORF">WJX84_001671</name>
</gene>
<comment type="caution">
    <text evidence="5">The sequence shown here is derived from an EMBL/GenBank/DDBJ whole genome shotgun (WGS) entry which is preliminary data.</text>
</comment>
<dbReference type="AlphaFoldDB" id="A0AAW1T4T8"/>
<evidence type="ECO:0000313" key="6">
    <source>
        <dbReference type="Proteomes" id="UP001485043"/>
    </source>
</evidence>
<evidence type="ECO:0000256" key="1">
    <source>
        <dbReference type="SAM" id="MobiDB-lite"/>
    </source>
</evidence>
<evidence type="ECO:0000259" key="3">
    <source>
        <dbReference type="Pfam" id="PF20446"/>
    </source>
</evidence>
<dbReference type="InterPro" id="IPR049069">
    <property type="entry name" value="MRB1590-like_C"/>
</dbReference>
<dbReference type="EMBL" id="JALJOV010000448">
    <property type="protein sequence ID" value="KAK9863627.1"/>
    <property type="molecule type" value="Genomic_DNA"/>
</dbReference>